<evidence type="ECO:0000313" key="2">
    <source>
        <dbReference type="Proteomes" id="UP000597877"/>
    </source>
</evidence>
<protein>
    <recommendedName>
        <fullName evidence="3">Transposase, YhgA-like</fullName>
    </recommendedName>
</protein>
<evidence type="ECO:0008006" key="3">
    <source>
        <dbReference type="Google" id="ProtNLM"/>
    </source>
</evidence>
<evidence type="ECO:0000313" key="1">
    <source>
        <dbReference type="EMBL" id="MBC5666539.1"/>
    </source>
</evidence>
<dbReference type="RefSeq" id="WP_021951974.1">
    <property type="nucleotide sequence ID" value="NZ_JACOOZ010000001.1"/>
</dbReference>
<sequence>MAGVNRQHKDRVFRMLFGYEKYKGNLLELFNALNGTNYTNPDDLQIYTLDDVFYMNMKNDVSCIIDNRMALMEHQSTWNPNMPFRGFRYAGELYNKYVVENDLDLNRRKLIMIPTPQYYVFYNGNEKRPEREILKLSDAFKVPVGEGCFEWTATVLNINYGCNKELMEKCSILEGYAIMVAKIKEFRQETEDQREAILQAIDYCIENGVLIDFLQEHRSEVLDMFMMEYDEEKTREHLKEDYYEEGLAEGENIGQNRKLITQVCKKLTKKKPLSQIADELEEDIVLIEKICNLIGDNPDKCDIDKVLKEMENI</sequence>
<accession>A0ABR7EYY8</accession>
<name>A0ABR7EYY8_9FIRM</name>
<keyword evidence="2" id="KW-1185">Reference proteome</keyword>
<gene>
    <name evidence="1" type="ORF">H8S00_00790</name>
</gene>
<proteinExistence type="predicted"/>
<dbReference type="Proteomes" id="UP000597877">
    <property type="component" value="Unassembled WGS sequence"/>
</dbReference>
<comment type="caution">
    <text evidence="1">The sequence shown here is derived from an EMBL/GenBank/DDBJ whole genome shotgun (WGS) entry which is preliminary data.</text>
</comment>
<organism evidence="1 2">
    <name type="scientific">Eubacterium segne</name>
    <dbReference type="NCBI Taxonomy" id="2763045"/>
    <lineage>
        <taxon>Bacteria</taxon>
        <taxon>Bacillati</taxon>
        <taxon>Bacillota</taxon>
        <taxon>Clostridia</taxon>
        <taxon>Eubacteriales</taxon>
        <taxon>Eubacteriaceae</taxon>
        <taxon>Eubacterium</taxon>
    </lineage>
</organism>
<reference evidence="1 2" key="1">
    <citation type="submission" date="2020-08" db="EMBL/GenBank/DDBJ databases">
        <title>Genome public.</title>
        <authorList>
            <person name="Liu C."/>
            <person name="Sun Q."/>
        </authorList>
    </citation>
    <scope>NUCLEOTIDE SEQUENCE [LARGE SCALE GENOMIC DNA]</scope>
    <source>
        <strain evidence="1 2">BX4</strain>
    </source>
</reference>
<dbReference type="EMBL" id="JACOOZ010000001">
    <property type="protein sequence ID" value="MBC5666539.1"/>
    <property type="molecule type" value="Genomic_DNA"/>
</dbReference>